<proteinExistence type="predicted"/>
<dbReference type="AlphaFoldDB" id="A0A1S8MYZ5"/>
<accession>A0A1S8MYZ5</accession>
<dbReference type="EMBL" id="LZYZ01000007">
    <property type="protein sequence ID" value="OOM09456.1"/>
    <property type="molecule type" value="Genomic_DNA"/>
</dbReference>
<evidence type="ECO:0000313" key="1">
    <source>
        <dbReference type="EMBL" id="OOM09456.1"/>
    </source>
</evidence>
<sequence>MNNGKLDIIKEKVRKNINMDILEIKEVFDEESGKFTDNVETSEAYLKGLEAGRLRTYMEIGVRLIDVFQQIEIDTGMTFEELRLLKDYIKE</sequence>
<protein>
    <submittedName>
        <fullName evidence="1">Uncharacterized protein</fullName>
    </submittedName>
</protein>
<reference evidence="1 2" key="1">
    <citation type="submission" date="2016-05" db="EMBL/GenBank/DDBJ databases">
        <title>Microbial solvent formation.</title>
        <authorList>
            <person name="Poehlein A."/>
            <person name="Montoya Solano J.D."/>
            <person name="Flitsch S."/>
            <person name="Krabben P."/>
            <person name="Duerre P."/>
            <person name="Daniel R."/>
        </authorList>
    </citation>
    <scope>NUCLEOTIDE SEQUENCE [LARGE SCALE GENOMIC DNA]</scope>
    <source>
        <strain evidence="1 2">L1-8</strain>
    </source>
</reference>
<dbReference type="Proteomes" id="UP000191154">
    <property type="component" value="Unassembled WGS sequence"/>
</dbReference>
<evidence type="ECO:0000313" key="2">
    <source>
        <dbReference type="Proteomes" id="UP000191154"/>
    </source>
</evidence>
<organism evidence="1 2">
    <name type="scientific">Clostridium saccharobutylicum</name>
    <dbReference type="NCBI Taxonomy" id="169679"/>
    <lineage>
        <taxon>Bacteria</taxon>
        <taxon>Bacillati</taxon>
        <taxon>Bacillota</taxon>
        <taxon>Clostridia</taxon>
        <taxon>Eubacteriales</taxon>
        <taxon>Clostridiaceae</taxon>
        <taxon>Clostridium</taxon>
    </lineage>
</organism>
<comment type="caution">
    <text evidence="1">The sequence shown here is derived from an EMBL/GenBank/DDBJ whole genome shotgun (WGS) entry which is preliminary data.</text>
</comment>
<dbReference type="RefSeq" id="WP_077866762.1">
    <property type="nucleotide sequence ID" value="NZ_LZYZ01000007.1"/>
</dbReference>
<gene>
    <name evidence="1" type="ORF">CLOSAC_37370</name>
</gene>
<name>A0A1S8MYZ5_CLOSA</name>